<evidence type="ECO:0000313" key="4">
    <source>
        <dbReference type="Proteomes" id="UP000663832"/>
    </source>
</evidence>
<evidence type="ECO:0000256" key="1">
    <source>
        <dbReference type="SAM" id="MobiDB-lite"/>
    </source>
</evidence>
<organism evidence="3 4">
    <name type="scientific">Adineta steineri</name>
    <dbReference type="NCBI Taxonomy" id="433720"/>
    <lineage>
        <taxon>Eukaryota</taxon>
        <taxon>Metazoa</taxon>
        <taxon>Spiralia</taxon>
        <taxon>Gnathifera</taxon>
        <taxon>Rotifera</taxon>
        <taxon>Eurotatoria</taxon>
        <taxon>Bdelloidea</taxon>
        <taxon>Adinetida</taxon>
        <taxon>Adinetidae</taxon>
        <taxon>Adineta</taxon>
    </lineage>
</organism>
<accession>A0A816DJC5</accession>
<name>A0A816DJC5_9BILA</name>
<reference evidence="3" key="1">
    <citation type="submission" date="2021-02" db="EMBL/GenBank/DDBJ databases">
        <authorList>
            <person name="Nowell W R."/>
        </authorList>
    </citation>
    <scope>NUCLEOTIDE SEQUENCE</scope>
</reference>
<dbReference type="EMBL" id="CAJNOM010002828">
    <property type="protein sequence ID" value="CAF1638151.1"/>
    <property type="molecule type" value="Genomic_DNA"/>
</dbReference>
<evidence type="ECO:0000313" key="2">
    <source>
        <dbReference type="EMBL" id="CAF1479308.1"/>
    </source>
</evidence>
<gene>
    <name evidence="2" type="ORF">BJG266_LOCUS41973</name>
    <name evidence="3" type="ORF">QVE165_LOCUS58853</name>
</gene>
<dbReference type="AlphaFoldDB" id="A0A816DJC5"/>
<dbReference type="EMBL" id="CAJNOI010002506">
    <property type="protein sequence ID" value="CAF1479308.1"/>
    <property type="molecule type" value="Genomic_DNA"/>
</dbReference>
<feature type="region of interest" description="Disordered" evidence="1">
    <location>
        <begin position="1"/>
        <end position="42"/>
    </location>
</feature>
<dbReference type="OrthoDB" id="10031240at2759"/>
<sequence length="195" mass="22465">MSTSLTNRAQSASARTVRRSSTNNQASQFQQRPTTSVGTRRSHTDVFITESTSPFELSISPEERISHRRLKSARTSRSKISASTSRTLQLDELRDLLQSNAQGNPYTCKIDCLASFQKLKDCLNLRTTPMDYRLLYDLYKLENRIIQANACNDLRFRSLIDTLVPIYVIEVEEEEEQQQQQQQQKNINQKKTVKC</sequence>
<proteinExistence type="predicted"/>
<keyword evidence="4" id="KW-1185">Reference proteome</keyword>
<comment type="caution">
    <text evidence="3">The sequence shown here is derived from an EMBL/GenBank/DDBJ whole genome shotgun (WGS) entry which is preliminary data.</text>
</comment>
<protein>
    <submittedName>
        <fullName evidence="3">Uncharacterized protein</fullName>
    </submittedName>
</protein>
<evidence type="ECO:0000313" key="3">
    <source>
        <dbReference type="EMBL" id="CAF1638151.1"/>
    </source>
</evidence>
<dbReference type="Proteomes" id="UP000663832">
    <property type="component" value="Unassembled WGS sequence"/>
</dbReference>
<feature type="compositionally biased region" description="Low complexity" evidence="1">
    <location>
        <begin position="8"/>
        <end position="21"/>
    </location>
</feature>
<feature type="compositionally biased region" description="Polar residues" evidence="1">
    <location>
        <begin position="22"/>
        <end position="39"/>
    </location>
</feature>
<dbReference type="Proteomes" id="UP000663877">
    <property type="component" value="Unassembled WGS sequence"/>
</dbReference>